<organism evidence="2 3">
    <name type="scientific">Parnassius apollo</name>
    <name type="common">Apollo butterfly</name>
    <name type="synonym">Papilio apollo</name>
    <dbReference type="NCBI Taxonomy" id="110799"/>
    <lineage>
        <taxon>Eukaryota</taxon>
        <taxon>Metazoa</taxon>
        <taxon>Ecdysozoa</taxon>
        <taxon>Arthropoda</taxon>
        <taxon>Hexapoda</taxon>
        <taxon>Insecta</taxon>
        <taxon>Pterygota</taxon>
        <taxon>Neoptera</taxon>
        <taxon>Endopterygota</taxon>
        <taxon>Lepidoptera</taxon>
        <taxon>Glossata</taxon>
        <taxon>Ditrysia</taxon>
        <taxon>Papilionoidea</taxon>
        <taxon>Papilionidae</taxon>
        <taxon>Parnassiinae</taxon>
        <taxon>Parnassini</taxon>
        <taxon>Parnassius</taxon>
        <taxon>Parnassius</taxon>
    </lineage>
</organism>
<gene>
    <name evidence="2" type="ORF">PAPOLLO_LOCUS9610</name>
</gene>
<evidence type="ECO:0000313" key="2">
    <source>
        <dbReference type="EMBL" id="CAG4978289.1"/>
    </source>
</evidence>
<keyword evidence="3" id="KW-1185">Reference proteome</keyword>
<name>A0A8S3WRP0_PARAO</name>
<dbReference type="Proteomes" id="UP000691718">
    <property type="component" value="Unassembled WGS sequence"/>
</dbReference>
<dbReference type="EMBL" id="CAJQZP010000693">
    <property type="protein sequence ID" value="CAG4978289.1"/>
    <property type="molecule type" value="Genomic_DNA"/>
</dbReference>
<dbReference type="AlphaFoldDB" id="A0A8S3WRP0"/>
<evidence type="ECO:0000313" key="3">
    <source>
        <dbReference type="Proteomes" id="UP000691718"/>
    </source>
</evidence>
<evidence type="ECO:0000256" key="1">
    <source>
        <dbReference type="SAM" id="MobiDB-lite"/>
    </source>
</evidence>
<proteinExistence type="predicted"/>
<sequence>MNNEGSSSSDESKHSDEPVPLAMAVEVNTLPVLASTVTTLDLLSEEETVEPPGLTYKRKSYLYNKMREFVSEESKDILCPKPIANVNELSSSSNSSISTLPTTSVDYSFQKQITEKSTRQKPTCSYCKQIGHRNQVREGIYFCRKRNLDSQTE</sequence>
<dbReference type="OrthoDB" id="7488569at2759"/>
<reference evidence="2" key="1">
    <citation type="submission" date="2021-04" db="EMBL/GenBank/DDBJ databases">
        <authorList>
            <person name="Tunstrom K."/>
        </authorList>
    </citation>
    <scope>NUCLEOTIDE SEQUENCE</scope>
</reference>
<accession>A0A8S3WRP0</accession>
<comment type="caution">
    <text evidence="2">The sequence shown here is derived from an EMBL/GenBank/DDBJ whole genome shotgun (WGS) entry which is preliminary data.</text>
</comment>
<feature type="region of interest" description="Disordered" evidence="1">
    <location>
        <begin position="1"/>
        <end position="21"/>
    </location>
</feature>
<protein>
    <submittedName>
        <fullName evidence="2">(apollo) hypothetical protein</fullName>
    </submittedName>
</protein>